<dbReference type="GO" id="GO:0008168">
    <property type="term" value="F:methyltransferase activity"/>
    <property type="evidence" value="ECO:0007669"/>
    <property type="project" value="UniProtKB-KW"/>
</dbReference>
<evidence type="ECO:0000259" key="1">
    <source>
        <dbReference type="Pfam" id="PF08242"/>
    </source>
</evidence>
<dbReference type="InterPro" id="IPR029063">
    <property type="entry name" value="SAM-dependent_MTases_sf"/>
</dbReference>
<dbReference type="EMBL" id="JACHWJ010000002">
    <property type="protein sequence ID" value="MBB2957823.1"/>
    <property type="molecule type" value="Genomic_DNA"/>
</dbReference>
<dbReference type="CDD" id="cd02440">
    <property type="entry name" value="AdoMet_MTases"/>
    <property type="match status" value="1"/>
</dbReference>
<accession>A0A7W4UP94</accession>
<sequence length="179" mass="19847">MLDWGCGSGRLSIPLAARRPDLALTGCDIDAEAVQWCRDNIAGGDFHVIDPLPPTSFTRGEFTSIIGYSVITHLSRELQFAWRDELHALLADGGIAMVTTMGESAARRHGLEERLKREGIIDDLLDSTLDDVAADGYYRSIFQSRAFTEAAWGERFDVLEVIEAGAFNYQDIVVLRKRA</sequence>
<dbReference type="SUPFAM" id="SSF53335">
    <property type="entry name" value="S-adenosyl-L-methionine-dependent methyltransferases"/>
    <property type="match status" value="1"/>
</dbReference>
<dbReference type="Pfam" id="PF08242">
    <property type="entry name" value="Methyltransf_12"/>
    <property type="match status" value="1"/>
</dbReference>
<proteinExistence type="predicted"/>
<feature type="domain" description="Methyltransferase type 12" evidence="1">
    <location>
        <begin position="2"/>
        <end position="95"/>
    </location>
</feature>
<keyword evidence="2" id="KW-0808">Transferase</keyword>
<dbReference type="Gene3D" id="3.40.50.150">
    <property type="entry name" value="Vaccinia Virus protein VP39"/>
    <property type="match status" value="1"/>
</dbReference>
<dbReference type="InterPro" id="IPR013217">
    <property type="entry name" value="Methyltransf_12"/>
</dbReference>
<gene>
    <name evidence="2" type="ORF">FHX72_001960</name>
</gene>
<evidence type="ECO:0000313" key="3">
    <source>
        <dbReference type="Proteomes" id="UP000545286"/>
    </source>
</evidence>
<dbReference type="AlphaFoldDB" id="A0A7W4UP94"/>
<name>A0A7W4UP94_9MICO</name>
<comment type="caution">
    <text evidence="2">The sequence shown here is derived from an EMBL/GenBank/DDBJ whole genome shotgun (WGS) entry which is preliminary data.</text>
</comment>
<organism evidence="2 3">
    <name type="scientific">Pseudoclavibacter helvolus</name>
    <dbReference type="NCBI Taxonomy" id="255205"/>
    <lineage>
        <taxon>Bacteria</taxon>
        <taxon>Bacillati</taxon>
        <taxon>Actinomycetota</taxon>
        <taxon>Actinomycetes</taxon>
        <taxon>Micrococcales</taxon>
        <taxon>Microbacteriaceae</taxon>
        <taxon>Pseudoclavibacter</taxon>
    </lineage>
</organism>
<evidence type="ECO:0000313" key="2">
    <source>
        <dbReference type="EMBL" id="MBB2957823.1"/>
    </source>
</evidence>
<keyword evidence="3" id="KW-1185">Reference proteome</keyword>
<protein>
    <submittedName>
        <fullName evidence="2">Cyclopropane fatty-acyl-phospholipid synthase-like methyltransferase</fullName>
    </submittedName>
</protein>
<keyword evidence="2" id="KW-0489">Methyltransferase</keyword>
<reference evidence="2 3" key="1">
    <citation type="submission" date="2020-08" db="EMBL/GenBank/DDBJ databases">
        <title>Sequencing the genomes of 1000 actinobacteria strains.</title>
        <authorList>
            <person name="Klenk H.-P."/>
        </authorList>
    </citation>
    <scope>NUCLEOTIDE SEQUENCE [LARGE SCALE GENOMIC DNA]</scope>
    <source>
        <strain evidence="2 3">DSM 20419</strain>
    </source>
</reference>
<dbReference type="Proteomes" id="UP000545286">
    <property type="component" value="Unassembled WGS sequence"/>
</dbReference>
<dbReference type="GO" id="GO:0032259">
    <property type="term" value="P:methylation"/>
    <property type="evidence" value="ECO:0007669"/>
    <property type="project" value="UniProtKB-KW"/>
</dbReference>